<evidence type="ECO:0000256" key="5">
    <source>
        <dbReference type="PROSITE-ProRule" id="PRU01248"/>
    </source>
</evidence>
<evidence type="ECO:0000259" key="7">
    <source>
        <dbReference type="PROSITE" id="PS51900"/>
    </source>
</evidence>
<dbReference type="InterPro" id="IPR010998">
    <property type="entry name" value="Integrase_recombinase_N"/>
</dbReference>
<dbReference type="PANTHER" id="PTHR30349">
    <property type="entry name" value="PHAGE INTEGRASE-RELATED"/>
    <property type="match status" value="1"/>
</dbReference>
<dbReference type="SUPFAM" id="SSF56349">
    <property type="entry name" value="DNA breaking-rejoining enzymes"/>
    <property type="match status" value="1"/>
</dbReference>
<accession>A0ABY7AJT1</accession>
<evidence type="ECO:0000256" key="3">
    <source>
        <dbReference type="ARBA" id="ARBA00023125"/>
    </source>
</evidence>
<organism evidence="8 9">
    <name type="scientific">Catenovulum adriaticum</name>
    <dbReference type="NCBI Taxonomy" id="2984846"/>
    <lineage>
        <taxon>Bacteria</taxon>
        <taxon>Pseudomonadati</taxon>
        <taxon>Pseudomonadota</taxon>
        <taxon>Gammaproteobacteria</taxon>
        <taxon>Alteromonadales</taxon>
        <taxon>Alteromonadaceae</taxon>
        <taxon>Catenovulum</taxon>
    </lineage>
</organism>
<name>A0ABY7AJT1_9ALTE</name>
<dbReference type="Proteomes" id="UP001163726">
    <property type="component" value="Chromosome"/>
</dbReference>
<dbReference type="InterPro" id="IPR050090">
    <property type="entry name" value="Tyrosine_recombinase_XerCD"/>
</dbReference>
<dbReference type="RefSeq" id="WP_268073881.1">
    <property type="nucleotide sequence ID" value="NZ_CP109965.1"/>
</dbReference>
<dbReference type="PROSITE" id="PS51898">
    <property type="entry name" value="TYR_RECOMBINASE"/>
    <property type="match status" value="1"/>
</dbReference>
<dbReference type="Pfam" id="PF00589">
    <property type="entry name" value="Phage_integrase"/>
    <property type="match status" value="1"/>
</dbReference>
<dbReference type="PANTHER" id="PTHR30349:SF64">
    <property type="entry name" value="PROPHAGE INTEGRASE INTD-RELATED"/>
    <property type="match status" value="1"/>
</dbReference>
<evidence type="ECO:0000313" key="9">
    <source>
        <dbReference type="Proteomes" id="UP001163726"/>
    </source>
</evidence>
<evidence type="ECO:0000259" key="6">
    <source>
        <dbReference type="PROSITE" id="PS51898"/>
    </source>
</evidence>
<evidence type="ECO:0000256" key="1">
    <source>
        <dbReference type="ARBA" id="ARBA00008857"/>
    </source>
</evidence>
<dbReference type="InterPro" id="IPR044068">
    <property type="entry name" value="CB"/>
</dbReference>
<gene>
    <name evidence="8" type="ORF">OLW01_10565</name>
</gene>
<feature type="domain" description="Core-binding (CB)" evidence="7">
    <location>
        <begin position="7"/>
        <end position="87"/>
    </location>
</feature>
<keyword evidence="4" id="KW-0233">DNA recombination</keyword>
<feature type="domain" description="Tyr recombinase" evidence="6">
    <location>
        <begin position="104"/>
        <end position="284"/>
    </location>
</feature>
<keyword evidence="2" id="KW-0229">DNA integration</keyword>
<dbReference type="InterPro" id="IPR004107">
    <property type="entry name" value="Integrase_SAM-like_N"/>
</dbReference>
<sequence>MNSHDQTQFHTLYLTYINELKLQGKSDKTIECYSRALRQTADFSDTCPDDLSVEDLKRYFLYLVDNKSWSAVKIARNAIQFCYKHILHRPWVWVDIVKPPKIQTVQDVLTPTEIELIINATRKLSYQTYFLVTYSLGLRLSEALSLTVSDIDSHLMRVHLRFTKSKKDRFVPLPQVTLLALRRYWKTHRHPTLLFPGGKPPFERNGQPMVMDKGGVQKAIKLVAKQVGISKNVHIHTLRHSIATHMLERGLSLRSIQLFLGHANPDTTAKYTRMTQETAQNSALMLNDLVDSLSIHWQGDTHD</sequence>
<dbReference type="InterPro" id="IPR013762">
    <property type="entry name" value="Integrase-like_cat_sf"/>
</dbReference>
<comment type="similarity">
    <text evidence="1">Belongs to the 'phage' integrase family.</text>
</comment>
<dbReference type="Pfam" id="PF13495">
    <property type="entry name" value="Phage_int_SAM_4"/>
    <property type="match status" value="1"/>
</dbReference>
<evidence type="ECO:0000256" key="4">
    <source>
        <dbReference type="ARBA" id="ARBA00023172"/>
    </source>
</evidence>
<dbReference type="Gene3D" id="1.10.443.10">
    <property type="entry name" value="Intergrase catalytic core"/>
    <property type="match status" value="1"/>
</dbReference>
<dbReference type="PROSITE" id="PS51900">
    <property type="entry name" value="CB"/>
    <property type="match status" value="1"/>
</dbReference>
<proteinExistence type="inferred from homology"/>
<dbReference type="InterPro" id="IPR011010">
    <property type="entry name" value="DNA_brk_join_enz"/>
</dbReference>
<evidence type="ECO:0000256" key="2">
    <source>
        <dbReference type="ARBA" id="ARBA00022908"/>
    </source>
</evidence>
<protein>
    <submittedName>
        <fullName evidence="8">Site-specific integrase</fullName>
    </submittedName>
</protein>
<dbReference type="EMBL" id="CP109965">
    <property type="protein sequence ID" value="WAJ69600.1"/>
    <property type="molecule type" value="Genomic_DNA"/>
</dbReference>
<dbReference type="InterPro" id="IPR002104">
    <property type="entry name" value="Integrase_catalytic"/>
</dbReference>
<reference evidence="8" key="1">
    <citation type="submission" date="2022-10" db="EMBL/GenBank/DDBJ databases">
        <title>Catenovulum adriacola sp. nov. isolated in the Harbour of Susak.</title>
        <authorList>
            <person name="Schoch T."/>
            <person name="Reich S.J."/>
            <person name="Stoeferle S."/>
            <person name="Flaiz M."/>
            <person name="Kazda M."/>
            <person name="Riedel C.U."/>
            <person name="Duerre P."/>
        </authorList>
    </citation>
    <scope>NUCLEOTIDE SEQUENCE</scope>
    <source>
        <strain evidence="8">TS8</strain>
    </source>
</reference>
<dbReference type="Gene3D" id="1.10.150.130">
    <property type="match status" value="1"/>
</dbReference>
<evidence type="ECO:0000313" key="8">
    <source>
        <dbReference type="EMBL" id="WAJ69600.1"/>
    </source>
</evidence>
<keyword evidence="9" id="KW-1185">Reference proteome</keyword>
<keyword evidence="3 5" id="KW-0238">DNA-binding</keyword>